<accession>A0AAU9QVV9</accession>
<reference evidence="1" key="1">
    <citation type="submission" date="2022-01" db="EMBL/GenBank/DDBJ databases">
        <authorList>
            <person name="Lagorce A."/>
        </authorList>
    </citation>
    <scope>NUCLEOTIDE SEQUENCE</scope>
    <source>
        <strain evidence="1">Th15_F1_A12</strain>
    </source>
</reference>
<name>A0AAU9QVV9_9VIBR</name>
<evidence type="ECO:0000313" key="1">
    <source>
        <dbReference type="EMBL" id="CAH1603302.1"/>
    </source>
</evidence>
<dbReference type="Proteomes" id="UP001295462">
    <property type="component" value="Unassembled WGS sequence"/>
</dbReference>
<dbReference type="EMBL" id="CAKMUD010000127">
    <property type="protein sequence ID" value="CAH1603302.1"/>
    <property type="molecule type" value="Genomic_DNA"/>
</dbReference>
<comment type="caution">
    <text evidence="1">The sequence shown here is derived from an EMBL/GenBank/DDBJ whole genome shotgun (WGS) entry which is preliminary data.</text>
</comment>
<dbReference type="AlphaFoldDB" id="A0AAU9QVV9"/>
<sequence length="38" mass="4398">MSHKAPPDVCFIAFELYHFRDARKGGYSAQYLSFSLMI</sequence>
<protein>
    <recommendedName>
        <fullName evidence="3">DUF3265 domain-containing protein</fullName>
    </recommendedName>
</protein>
<evidence type="ECO:0008006" key="3">
    <source>
        <dbReference type="Google" id="ProtNLM"/>
    </source>
</evidence>
<organism evidence="1 2">
    <name type="scientific">Vibrio jasicida</name>
    <dbReference type="NCBI Taxonomy" id="766224"/>
    <lineage>
        <taxon>Bacteria</taxon>
        <taxon>Pseudomonadati</taxon>
        <taxon>Pseudomonadota</taxon>
        <taxon>Gammaproteobacteria</taxon>
        <taxon>Vibrionales</taxon>
        <taxon>Vibrionaceae</taxon>
        <taxon>Vibrio</taxon>
    </lineage>
</organism>
<gene>
    <name evidence="1" type="ORF">THF1A12_70025</name>
</gene>
<evidence type="ECO:0000313" key="2">
    <source>
        <dbReference type="Proteomes" id="UP001295462"/>
    </source>
</evidence>
<proteinExistence type="predicted"/>